<dbReference type="EMBL" id="JARQZJ010000036">
    <property type="protein sequence ID" value="KAK9876321.1"/>
    <property type="molecule type" value="Genomic_DNA"/>
</dbReference>
<proteinExistence type="predicted"/>
<name>A0AAW1U6S3_9CUCU</name>
<feature type="compositionally biased region" description="Low complexity" evidence="1">
    <location>
        <begin position="75"/>
        <end position="86"/>
    </location>
</feature>
<evidence type="ECO:0000256" key="1">
    <source>
        <dbReference type="SAM" id="MobiDB-lite"/>
    </source>
</evidence>
<evidence type="ECO:0000313" key="3">
    <source>
        <dbReference type="Proteomes" id="UP001431783"/>
    </source>
</evidence>
<sequence>MESIIIPKSPTPPSYAVIPSSSLESLLHQKNKDLRPRTNSPESLKSSSAFQQPYSRNMTVNPTPPKPPPPPPPKISTVINNNSSIRSNKSSNCNGFRLTDDNCDTGSVYSVYKQKIDQMFDSDTSLNTKNSVQARIDQMFTDAPKQEAPEDDLVGVHSFTVDYLGSVPLNDKITSLAGLQNPLKELYFSYKKVTRARKILTGRLEISSQGLKVQYQGERGDLEQLNSFPTIAVWSAVKFVINDYESSRKSYAFLPLITDPDNIDKRTLFRNFERNDEKYINSDTHSPLFAVVMRKIGVHKQLECHGFVCQTSEDAIVIAATLYKALMSQMKAKEKRPKNRNGVTCMSIASSVYNENKNGLPMRPPRRKRSVTSSVVSEQDTTNLEQTSDTQPLIQTPMKNTPKKSTKTRRAPKAPSENQEDLDAITAYEEPTKSKEEPIQSNKSLNMNSSIRQIDEEIKEVKPPTFSDKINNRMTQEQKLITAEIKQMINGSSSRKGLKGIQSLYMLPAKPDFRPN</sequence>
<feature type="compositionally biased region" description="Pro residues" evidence="1">
    <location>
        <begin position="62"/>
        <end position="74"/>
    </location>
</feature>
<gene>
    <name evidence="2" type="ORF">WA026_012620</name>
</gene>
<evidence type="ECO:0008006" key="4">
    <source>
        <dbReference type="Google" id="ProtNLM"/>
    </source>
</evidence>
<accession>A0AAW1U6S3</accession>
<keyword evidence="3" id="KW-1185">Reference proteome</keyword>
<dbReference type="InterPro" id="IPR011993">
    <property type="entry name" value="PH-like_dom_sf"/>
</dbReference>
<dbReference type="Gene3D" id="2.30.29.30">
    <property type="entry name" value="Pleckstrin-homology domain (PH domain)/Phosphotyrosine-binding domain (PTB)"/>
    <property type="match status" value="1"/>
</dbReference>
<dbReference type="PANTHER" id="PTHR21219">
    <property type="entry name" value="FI19613P1"/>
    <property type="match status" value="1"/>
</dbReference>
<feature type="compositionally biased region" description="Polar residues" evidence="1">
    <location>
        <begin position="378"/>
        <end position="399"/>
    </location>
</feature>
<dbReference type="Proteomes" id="UP001431783">
    <property type="component" value="Unassembled WGS sequence"/>
</dbReference>
<feature type="region of interest" description="Disordered" evidence="1">
    <location>
        <begin position="355"/>
        <end position="423"/>
    </location>
</feature>
<comment type="caution">
    <text evidence="2">The sequence shown here is derived from an EMBL/GenBank/DDBJ whole genome shotgun (WGS) entry which is preliminary data.</text>
</comment>
<feature type="compositionally biased region" description="Polar residues" evidence="1">
    <location>
        <begin position="37"/>
        <end position="61"/>
    </location>
</feature>
<dbReference type="SUPFAM" id="SSF50729">
    <property type="entry name" value="PH domain-like"/>
    <property type="match status" value="1"/>
</dbReference>
<reference evidence="2 3" key="1">
    <citation type="submission" date="2023-03" db="EMBL/GenBank/DDBJ databases">
        <title>Genome insight into feeding habits of ladybird beetles.</title>
        <authorList>
            <person name="Li H.-S."/>
            <person name="Huang Y.-H."/>
            <person name="Pang H."/>
        </authorList>
    </citation>
    <scope>NUCLEOTIDE SEQUENCE [LARGE SCALE GENOMIC DNA]</scope>
    <source>
        <strain evidence="2">SYSU_2023b</strain>
        <tissue evidence="2">Whole body</tissue>
    </source>
</reference>
<feature type="region of interest" description="Disordered" evidence="1">
    <location>
        <begin position="1"/>
        <end position="86"/>
    </location>
</feature>
<dbReference type="AlphaFoldDB" id="A0AAW1U6S3"/>
<evidence type="ECO:0000313" key="2">
    <source>
        <dbReference type="EMBL" id="KAK9876321.1"/>
    </source>
</evidence>
<organism evidence="2 3">
    <name type="scientific">Henosepilachna vigintioctopunctata</name>
    <dbReference type="NCBI Taxonomy" id="420089"/>
    <lineage>
        <taxon>Eukaryota</taxon>
        <taxon>Metazoa</taxon>
        <taxon>Ecdysozoa</taxon>
        <taxon>Arthropoda</taxon>
        <taxon>Hexapoda</taxon>
        <taxon>Insecta</taxon>
        <taxon>Pterygota</taxon>
        <taxon>Neoptera</taxon>
        <taxon>Endopterygota</taxon>
        <taxon>Coleoptera</taxon>
        <taxon>Polyphaga</taxon>
        <taxon>Cucujiformia</taxon>
        <taxon>Coccinelloidea</taxon>
        <taxon>Coccinellidae</taxon>
        <taxon>Epilachninae</taxon>
        <taxon>Epilachnini</taxon>
        <taxon>Henosepilachna</taxon>
    </lineage>
</organism>
<dbReference type="PANTHER" id="PTHR21219:SF4">
    <property type="entry name" value="PID DOMAIN-CONTAINING PROTEIN"/>
    <property type="match status" value="1"/>
</dbReference>
<feature type="compositionally biased region" description="Basic residues" evidence="1">
    <location>
        <begin position="401"/>
        <end position="412"/>
    </location>
</feature>
<protein>
    <recommendedName>
        <fullName evidence="4">PID domain-containing protein</fullName>
    </recommendedName>
</protein>